<evidence type="ECO:0000256" key="6">
    <source>
        <dbReference type="ARBA" id="ARBA00022989"/>
    </source>
</evidence>
<feature type="transmembrane region" description="Helical" evidence="8">
    <location>
        <begin position="34"/>
        <end position="50"/>
    </location>
</feature>
<dbReference type="InterPro" id="IPR052017">
    <property type="entry name" value="TSUP"/>
</dbReference>
<accession>A0ABP9GE08</accession>
<comment type="subcellular location">
    <subcellularLocation>
        <location evidence="1 8">Cell membrane</location>
        <topology evidence="1 8">Multi-pass membrane protein</topology>
    </subcellularLocation>
</comment>
<organism evidence="9 10">
    <name type="scientific">Algibacter agarivorans</name>
    <dbReference type="NCBI Taxonomy" id="1109741"/>
    <lineage>
        <taxon>Bacteria</taxon>
        <taxon>Pseudomonadati</taxon>
        <taxon>Bacteroidota</taxon>
        <taxon>Flavobacteriia</taxon>
        <taxon>Flavobacteriales</taxon>
        <taxon>Flavobacteriaceae</taxon>
        <taxon>Algibacter</taxon>
    </lineage>
</organism>
<gene>
    <name evidence="9" type="ORF">GCM10023314_10680</name>
</gene>
<keyword evidence="10" id="KW-1185">Reference proteome</keyword>
<name>A0ABP9GE08_9FLAO</name>
<evidence type="ECO:0000313" key="9">
    <source>
        <dbReference type="EMBL" id="GAA4939793.1"/>
    </source>
</evidence>
<keyword evidence="3" id="KW-0813">Transport</keyword>
<evidence type="ECO:0000256" key="2">
    <source>
        <dbReference type="ARBA" id="ARBA00009142"/>
    </source>
</evidence>
<comment type="similarity">
    <text evidence="2 8">Belongs to the 4-toluene sulfonate uptake permease (TSUP) (TC 2.A.102) family.</text>
</comment>
<sequence length="254" mass="28502">MTYLEILQSYNLTALQWIAIGFAVFLLGLSKSGIKGIGIIIVVILAFVFGEKASTGVLLPMLIAADVFAVIYYNRHAQWYIIKKLIPWMVVGVLVGVWVGNDISEIIFKRMMAIIIIVSVLIMFYTENRKSNKVPTNKLFSTITGFLAGFTTMIGNLAGPISNIYFLAMRFPKNEFIGTAAWLFFIINVFKLPFHVFIWKTVTKETLVLNSVLIPTVIIGFFLGAYIVKLISNVNYRKFILIVTAIGGIIMLLR</sequence>
<dbReference type="PANTHER" id="PTHR30269">
    <property type="entry name" value="TRANSMEMBRANE PROTEIN YFCA"/>
    <property type="match status" value="1"/>
</dbReference>
<feature type="transmembrane region" description="Helical" evidence="8">
    <location>
        <begin position="6"/>
        <end position="27"/>
    </location>
</feature>
<evidence type="ECO:0000256" key="1">
    <source>
        <dbReference type="ARBA" id="ARBA00004651"/>
    </source>
</evidence>
<feature type="transmembrane region" description="Helical" evidence="8">
    <location>
        <begin position="206"/>
        <end position="228"/>
    </location>
</feature>
<dbReference type="EMBL" id="BAABJJ010000012">
    <property type="protein sequence ID" value="GAA4939793.1"/>
    <property type="molecule type" value="Genomic_DNA"/>
</dbReference>
<evidence type="ECO:0000313" key="10">
    <source>
        <dbReference type="Proteomes" id="UP001501302"/>
    </source>
</evidence>
<evidence type="ECO:0000256" key="5">
    <source>
        <dbReference type="ARBA" id="ARBA00022692"/>
    </source>
</evidence>
<proteinExistence type="inferred from homology"/>
<feature type="transmembrane region" description="Helical" evidence="8">
    <location>
        <begin position="234"/>
        <end position="253"/>
    </location>
</feature>
<keyword evidence="5 8" id="KW-0812">Transmembrane</keyword>
<feature type="transmembrane region" description="Helical" evidence="8">
    <location>
        <begin position="85"/>
        <end position="101"/>
    </location>
</feature>
<comment type="caution">
    <text evidence="9">The sequence shown here is derived from an EMBL/GenBank/DDBJ whole genome shotgun (WGS) entry which is preliminary data.</text>
</comment>
<dbReference type="Proteomes" id="UP001501302">
    <property type="component" value="Unassembled WGS sequence"/>
</dbReference>
<dbReference type="InterPro" id="IPR002781">
    <property type="entry name" value="TM_pro_TauE-like"/>
</dbReference>
<feature type="transmembrane region" description="Helical" evidence="8">
    <location>
        <begin position="180"/>
        <end position="199"/>
    </location>
</feature>
<evidence type="ECO:0000256" key="4">
    <source>
        <dbReference type="ARBA" id="ARBA00022475"/>
    </source>
</evidence>
<keyword evidence="4 8" id="KW-1003">Cell membrane</keyword>
<dbReference type="PANTHER" id="PTHR30269:SF23">
    <property type="entry name" value="MEMBRANE TRANSPORTER PROTEIN YDHB-RELATED"/>
    <property type="match status" value="1"/>
</dbReference>
<keyword evidence="6 8" id="KW-1133">Transmembrane helix</keyword>
<evidence type="ECO:0000256" key="7">
    <source>
        <dbReference type="ARBA" id="ARBA00023136"/>
    </source>
</evidence>
<evidence type="ECO:0000256" key="8">
    <source>
        <dbReference type="RuleBase" id="RU363041"/>
    </source>
</evidence>
<dbReference type="RefSeq" id="WP_345190646.1">
    <property type="nucleotide sequence ID" value="NZ_BAABJJ010000012.1"/>
</dbReference>
<reference evidence="10" key="1">
    <citation type="journal article" date="2019" name="Int. J. Syst. Evol. Microbiol.">
        <title>The Global Catalogue of Microorganisms (GCM) 10K type strain sequencing project: providing services to taxonomists for standard genome sequencing and annotation.</title>
        <authorList>
            <consortium name="The Broad Institute Genomics Platform"/>
            <consortium name="The Broad Institute Genome Sequencing Center for Infectious Disease"/>
            <person name="Wu L."/>
            <person name="Ma J."/>
        </authorList>
    </citation>
    <scope>NUCLEOTIDE SEQUENCE [LARGE SCALE GENOMIC DNA]</scope>
    <source>
        <strain evidence="10">JCM 18285</strain>
    </source>
</reference>
<keyword evidence="7 8" id="KW-0472">Membrane</keyword>
<dbReference type="Pfam" id="PF01925">
    <property type="entry name" value="TauE"/>
    <property type="match status" value="1"/>
</dbReference>
<feature type="transmembrane region" description="Helical" evidence="8">
    <location>
        <begin position="146"/>
        <end position="168"/>
    </location>
</feature>
<feature type="transmembrane region" description="Helical" evidence="8">
    <location>
        <begin position="107"/>
        <end position="125"/>
    </location>
</feature>
<protein>
    <recommendedName>
        <fullName evidence="8">Probable membrane transporter protein</fullName>
    </recommendedName>
</protein>
<evidence type="ECO:0000256" key="3">
    <source>
        <dbReference type="ARBA" id="ARBA00022448"/>
    </source>
</evidence>